<dbReference type="EC" id="2.7.7.108" evidence="1"/>
<protein>
    <recommendedName>
        <fullName evidence="1">Protein adenylyltransferase</fullName>
        <ecNumber evidence="1">2.7.7.108</ecNumber>
    </recommendedName>
    <alternativeName>
        <fullName evidence="1">AMPylator</fullName>
    </alternativeName>
</protein>
<evidence type="ECO:0000256" key="2">
    <source>
        <dbReference type="PIRSR" id="PIRSR038925-1"/>
    </source>
</evidence>
<feature type="binding site" evidence="2">
    <location>
        <begin position="207"/>
        <end position="213"/>
    </location>
    <ligand>
        <name>ATP</name>
        <dbReference type="ChEBI" id="CHEBI:30616"/>
    </ligand>
</feature>
<keyword evidence="1" id="KW-0548">Nucleotidyltransferase</keyword>
<evidence type="ECO:0000256" key="1">
    <source>
        <dbReference type="PIRNR" id="PIRNR038925"/>
    </source>
</evidence>
<evidence type="ECO:0000259" key="6">
    <source>
        <dbReference type="PROSITE" id="PS51459"/>
    </source>
</evidence>
<comment type="function">
    <text evidence="1">Adenylyltransferase that mediates the addition of adenosine 5'-monophosphate (AMP) to specific residues of target proteins.</text>
</comment>
<proteinExistence type="predicted"/>
<comment type="catalytic activity">
    <reaction evidence="1">
        <text>L-threonyl-[protein] + ATP = 3-O-(5'-adenylyl)-L-threonyl-[protein] + diphosphate</text>
        <dbReference type="Rhea" id="RHEA:54292"/>
        <dbReference type="Rhea" id="RHEA-COMP:11060"/>
        <dbReference type="Rhea" id="RHEA-COMP:13847"/>
        <dbReference type="ChEBI" id="CHEBI:30013"/>
        <dbReference type="ChEBI" id="CHEBI:30616"/>
        <dbReference type="ChEBI" id="CHEBI:33019"/>
        <dbReference type="ChEBI" id="CHEBI:138113"/>
        <dbReference type="EC" id="2.7.7.108"/>
    </reaction>
</comment>
<dbReference type="GO" id="GO:0000287">
    <property type="term" value="F:magnesium ion binding"/>
    <property type="evidence" value="ECO:0007669"/>
    <property type="project" value="UniProtKB-UniRule"/>
</dbReference>
<feature type="binding site" evidence="2">
    <location>
        <position position="202"/>
    </location>
    <ligand>
        <name>ATP</name>
        <dbReference type="ChEBI" id="CHEBI:30616"/>
    </ligand>
</feature>
<dbReference type="Proteomes" id="UP000292639">
    <property type="component" value="Unassembled WGS sequence"/>
</dbReference>
<dbReference type="AlphaFoldDB" id="A0A4Q9RBP5"/>
<dbReference type="InterPro" id="IPR025758">
    <property type="entry name" value="Fic/DOC_N"/>
</dbReference>
<feature type="binding site" evidence="2">
    <location>
        <position position="77"/>
    </location>
    <ligand>
        <name>ATP</name>
        <dbReference type="ChEBI" id="CHEBI:30616"/>
    </ligand>
</feature>
<dbReference type="PIRSF" id="PIRSF038925">
    <property type="entry name" value="AMP-prot_trans"/>
    <property type="match status" value="1"/>
</dbReference>
<dbReference type="PROSITE" id="PS51459">
    <property type="entry name" value="FIDO"/>
    <property type="match status" value="1"/>
</dbReference>
<dbReference type="Pfam" id="PF02661">
    <property type="entry name" value="Fic"/>
    <property type="match status" value="1"/>
</dbReference>
<dbReference type="EMBL" id="QJUP01000005">
    <property type="protein sequence ID" value="TBU98332.1"/>
    <property type="molecule type" value="Genomic_DNA"/>
</dbReference>
<dbReference type="InterPro" id="IPR040198">
    <property type="entry name" value="Fido_containing"/>
</dbReference>
<feature type="active site" evidence="3">
    <location>
        <position position="202"/>
    </location>
</feature>
<name>A0A4Q9RBP5_9GAMM</name>
<keyword evidence="1 2" id="KW-0547">Nucleotide-binding</keyword>
<feature type="binding site" evidence="2">
    <location>
        <position position="244"/>
    </location>
    <ligand>
        <name>ATP</name>
        <dbReference type="ChEBI" id="CHEBI:30616"/>
    </ligand>
</feature>
<reference evidence="7 8" key="1">
    <citation type="submission" date="2018-06" db="EMBL/GenBank/DDBJ databases">
        <title>Three novel Pseudomonas species isolated from symptomatic oak.</title>
        <authorList>
            <person name="Bueno-Gonzalez V."/>
            <person name="Brady C."/>
        </authorList>
    </citation>
    <scope>NUCLEOTIDE SEQUENCE [LARGE SCALE GENOMIC DNA]</scope>
    <source>
        <strain evidence="7 8">P17C</strain>
    </source>
</reference>
<dbReference type="GO" id="GO:0070733">
    <property type="term" value="F:AMPylase activity"/>
    <property type="evidence" value="ECO:0007669"/>
    <property type="project" value="UniProtKB-UniRule"/>
</dbReference>
<dbReference type="InterPro" id="IPR036597">
    <property type="entry name" value="Fido-like_dom_sf"/>
</dbReference>
<evidence type="ECO:0000256" key="5">
    <source>
        <dbReference type="SAM" id="MobiDB-lite"/>
    </source>
</evidence>
<evidence type="ECO:0000313" key="7">
    <source>
        <dbReference type="EMBL" id="TBU98332.1"/>
    </source>
</evidence>
<dbReference type="Gene3D" id="1.10.3290.10">
    <property type="entry name" value="Fido-like domain"/>
    <property type="match status" value="1"/>
</dbReference>
<organism evidence="7 8">
    <name type="scientific">Stutzerimonas kirkiae</name>
    <dbReference type="NCBI Taxonomy" id="2211392"/>
    <lineage>
        <taxon>Bacteria</taxon>
        <taxon>Pseudomonadati</taxon>
        <taxon>Pseudomonadota</taxon>
        <taxon>Gammaproteobacteria</taxon>
        <taxon>Pseudomonadales</taxon>
        <taxon>Pseudomonadaceae</taxon>
        <taxon>Stutzerimonas</taxon>
    </lineage>
</organism>
<keyword evidence="8" id="KW-1185">Reference proteome</keyword>
<dbReference type="PANTHER" id="PTHR13504">
    <property type="entry name" value="FIDO DOMAIN-CONTAINING PROTEIN DDB_G0283145"/>
    <property type="match status" value="1"/>
</dbReference>
<dbReference type="PANTHER" id="PTHR13504:SF35">
    <property type="entry name" value="PROTEIN ADENYLYLTRANSFERASE SOFIC"/>
    <property type="match status" value="1"/>
</dbReference>
<dbReference type="Pfam" id="PF21248">
    <property type="entry name" value="SoFic-like_C"/>
    <property type="match status" value="1"/>
</dbReference>
<keyword evidence="1" id="KW-0808">Transferase</keyword>
<dbReference type="GO" id="GO:0042803">
    <property type="term" value="F:protein homodimerization activity"/>
    <property type="evidence" value="ECO:0007669"/>
    <property type="project" value="UniProtKB-UniRule"/>
</dbReference>
<dbReference type="NCBIfam" id="NF046030">
    <property type="entry name" value="ProtAdlyltaseSoFic"/>
    <property type="match status" value="1"/>
</dbReference>
<accession>A0A4Q9RBP5</accession>
<feature type="region of interest" description="Disordered" evidence="5">
    <location>
        <begin position="1"/>
        <end position="21"/>
    </location>
</feature>
<dbReference type="GO" id="GO:0005524">
    <property type="term" value="F:ATP binding"/>
    <property type="evidence" value="ECO:0007669"/>
    <property type="project" value="UniProtKB-UniRule"/>
</dbReference>
<gene>
    <name evidence="7" type="ORF">DNJ96_06000</name>
</gene>
<feature type="binding site" evidence="4">
    <location>
        <begin position="206"/>
        <end position="213"/>
    </location>
    <ligand>
        <name>ATP</name>
        <dbReference type="ChEBI" id="CHEBI:30616"/>
    </ligand>
</feature>
<dbReference type="Pfam" id="PF13784">
    <property type="entry name" value="Fic_N"/>
    <property type="match status" value="1"/>
</dbReference>
<feature type="binding site" evidence="4">
    <location>
        <begin position="244"/>
        <end position="245"/>
    </location>
    <ligand>
        <name>ATP</name>
        <dbReference type="ChEBI" id="CHEBI:30616"/>
    </ligand>
</feature>
<feature type="compositionally biased region" description="Basic and acidic residues" evidence="5">
    <location>
        <begin position="1"/>
        <end position="12"/>
    </location>
</feature>
<evidence type="ECO:0000256" key="3">
    <source>
        <dbReference type="PIRSR" id="PIRSR640198-1"/>
    </source>
</evidence>
<dbReference type="InterPro" id="IPR048770">
    <property type="entry name" value="SoFic-like_C"/>
</dbReference>
<sequence length="375" mass="42600">MNDIELAWHPEQPHNQLPALPALPPAQELETRPVLKACIEARAALAELKQAAELIPNQAMLINTIPLLEAKDSSEIENIVTTTDRLFQYAQGHDNADPATKEALRYRTALHQGFQSLKTRPLCTATAVDVCRTLKGVDMDIRRTPGTQLANDRTGEVVYTPPEGEARLRDMLANWERFLHNQTDLDPLIRMAVGHYQFEAIHPFTDGNGRTGRVLNILYLIQEELLNLPILYLSRHVIANKADYYRLLLSVTRDGAWEPWLLFMLQAVADTSKWTTGKIAAIRGLAEHTTEYVRTRLPKIYTRELVDVIFEQPYCRIGNLVDKGIAQRQAASRYLHDLAGVGVLREMPFGKEKLFIHPKLMQLISRDNNHFQPYA</sequence>
<keyword evidence="1 2" id="KW-0067">ATP-binding</keyword>
<dbReference type="RefSeq" id="WP_131184683.1">
    <property type="nucleotide sequence ID" value="NZ_QJUO01000016.1"/>
</dbReference>
<evidence type="ECO:0000256" key="4">
    <source>
        <dbReference type="PIRSR" id="PIRSR640198-2"/>
    </source>
</evidence>
<dbReference type="SUPFAM" id="SSF140931">
    <property type="entry name" value="Fic-like"/>
    <property type="match status" value="1"/>
</dbReference>
<comment type="catalytic activity">
    <reaction evidence="1">
        <text>L-tyrosyl-[protein] + ATP = O-(5'-adenylyl)-L-tyrosyl-[protein] + diphosphate</text>
        <dbReference type="Rhea" id="RHEA:54288"/>
        <dbReference type="Rhea" id="RHEA-COMP:10136"/>
        <dbReference type="Rhea" id="RHEA-COMP:13846"/>
        <dbReference type="ChEBI" id="CHEBI:30616"/>
        <dbReference type="ChEBI" id="CHEBI:33019"/>
        <dbReference type="ChEBI" id="CHEBI:46858"/>
        <dbReference type="ChEBI" id="CHEBI:83624"/>
        <dbReference type="EC" id="2.7.7.108"/>
    </reaction>
</comment>
<dbReference type="InterPro" id="IPR026287">
    <property type="entry name" value="SoFic-like"/>
</dbReference>
<comment type="caution">
    <text evidence="7">The sequence shown here is derived from an EMBL/GenBank/DDBJ whole genome shotgun (WGS) entry which is preliminary data.</text>
</comment>
<comment type="subunit">
    <text evidence="1">Homodimer.</text>
</comment>
<dbReference type="InterPro" id="IPR003812">
    <property type="entry name" value="Fido"/>
</dbReference>
<evidence type="ECO:0000313" key="8">
    <source>
        <dbReference type="Proteomes" id="UP000292639"/>
    </source>
</evidence>
<feature type="domain" description="Fido" evidence="6">
    <location>
        <begin position="125"/>
        <end position="266"/>
    </location>
</feature>